<evidence type="ECO:0000313" key="30">
    <source>
        <dbReference type="EMBL" id="HIQ71664.1"/>
    </source>
</evidence>
<dbReference type="GO" id="GO:0005886">
    <property type="term" value="C:plasma membrane"/>
    <property type="evidence" value="ECO:0007669"/>
    <property type="project" value="UniProtKB-SubCell"/>
</dbReference>
<keyword evidence="13" id="KW-0812">Transmembrane</keyword>
<accession>A0A9D0Z9X3</accession>
<organism evidence="30 31">
    <name type="scientific">Candidatus Onthenecus intestinigallinarum</name>
    <dbReference type="NCBI Taxonomy" id="2840875"/>
    <lineage>
        <taxon>Bacteria</taxon>
        <taxon>Bacillati</taxon>
        <taxon>Bacillota</taxon>
        <taxon>Clostridia</taxon>
        <taxon>Eubacteriales</taxon>
        <taxon>Candidatus Onthenecus</taxon>
    </lineage>
</organism>
<dbReference type="InterPro" id="IPR012338">
    <property type="entry name" value="Beta-lactam/transpept-like"/>
</dbReference>
<protein>
    <recommendedName>
        <fullName evidence="7">Penicillin-binding protein 1A</fullName>
        <ecNumber evidence="24">2.4.99.28</ecNumber>
        <ecNumber evidence="6">3.4.16.4</ecNumber>
    </recommendedName>
</protein>
<dbReference type="GO" id="GO:0009002">
    <property type="term" value="F:serine-type D-Ala-D-Ala carboxypeptidase activity"/>
    <property type="evidence" value="ECO:0007669"/>
    <property type="project" value="UniProtKB-EC"/>
</dbReference>
<dbReference type="NCBIfam" id="TIGR02074">
    <property type="entry name" value="PBP_1a_fam"/>
    <property type="match status" value="1"/>
</dbReference>
<keyword evidence="18" id="KW-1133">Transmembrane helix</keyword>
<evidence type="ECO:0000256" key="20">
    <source>
        <dbReference type="ARBA" id="ARBA00023251"/>
    </source>
</evidence>
<feature type="chain" id="PRO_5039379769" description="Penicillin-binding protein 1A" evidence="27">
    <location>
        <begin position="21"/>
        <end position="798"/>
    </location>
</feature>
<evidence type="ECO:0000259" key="29">
    <source>
        <dbReference type="Pfam" id="PF00912"/>
    </source>
</evidence>
<keyword evidence="22" id="KW-0961">Cell wall biogenesis/degradation</keyword>
<dbReference type="EMBL" id="DVFJ01000015">
    <property type="protein sequence ID" value="HIQ71664.1"/>
    <property type="molecule type" value="Genomic_DNA"/>
</dbReference>
<comment type="pathway">
    <text evidence="26">Glycan biosynthesis.</text>
</comment>
<evidence type="ECO:0000256" key="21">
    <source>
        <dbReference type="ARBA" id="ARBA00023268"/>
    </source>
</evidence>
<evidence type="ECO:0000256" key="18">
    <source>
        <dbReference type="ARBA" id="ARBA00022989"/>
    </source>
</evidence>
<evidence type="ECO:0000256" key="3">
    <source>
        <dbReference type="ARBA" id="ARBA00004752"/>
    </source>
</evidence>
<feature type="signal peptide" evidence="27">
    <location>
        <begin position="1"/>
        <end position="20"/>
    </location>
</feature>
<dbReference type="GO" id="GO:0008955">
    <property type="term" value="F:peptidoglycan glycosyltransferase activity"/>
    <property type="evidence" value="ECO:0007669"/>
    <property type="project" value="UniProtKB-EC"/>
</dbReference>
<evidence type="ECO:0000256" key="24">
    <source>
        <dbReference type="ARBA" id="ARBA00044770"/>
    </source>
</evidence>
<evidence type="ECO:0000256" key="16">
    <source>
        <dbReference type="ARBA" id="ARBA00022968"/>
    </source>
</evidence>
<keyword evidence="21" id="KW-0511">Multifunctional enzyme</keyword>
<evidence type="ECO:0000256" key="6">
    <source>
        <dbReference type="ARBA" id="ARBA00012448"/>
    </source>
</evidence>
<evidence type="ECO:0000256" key="2">
    <source>
        <dbReference type="ARBA" id="ARBA00004401"/>
    </source>
</evidence>
<evidence type="ECO:0000256" key="26">
    <source>
        <dbReference type="ARBA" id="ARBA00060592"/>
    </source>
</evidence>
<keyword evidence="17" id="KW-0573">Peptidoglycan synthesis</keyword>
<evidence type="ECO:0000256" key="4">
    <source>
        <dbReference type="ARBA" id="ARBA00007090"/>
    </source>
</evidence>
<evidence type="ECO:0000256" key="27">
    <source>
        <dbReference type="SAM" id="SignalP"/>
    </source>
</evidence>
<name>A0A9D0Z9X3_9FIRM</name>
<comment type="caution">
    <text evidence="30">The sequence shown here is derived from an EMBL/GenBank/DDBJ whole genome shotgun (WGS) entry which is preliminary data.</text>
</comment>
<dbReference type="Gene3D" id="3.40.710.10">
    <property type="entry name" value="DD-peptidase/beta-lactamase superfamily"/>
    <property type="match status" value="1"/>
</dbReference>
<dbReference type="SUPFAM" id="SSF56601">
    <property type="entry name" value="beta-lactamase/transpeptidase-like"/>
    <property type="match status" value="1"/>
</dbReference>
<dbReference type="EC" id="3.4.16.4" evidence="6"/>
<evidence type="ECO:0000256" key="13">
    <source>
        <dbReference type="ARBA" id="ARBA00022692"/>
    </source>
</evidence>
<keyword evidence="15" id="KW-0133">Cell shape</keyword>
<dbReference type="FunFam" id="1.10.3810.10:FF:000001">
    <property type="entry name" value="Penicillin-binding protein 1A"/>
    <property type="match status" value="1"/>
</dbReference>
<dbReference type="InterPro" id="IPR050396">
    <property type="entry name" value="Glycosyltr_51/Transpeptidase"/>
</dbReference>
<evidence type="ECO:0000256" key="10">
    <source>
        <dbReference type="ARBA" id="ARBA00022670"/>
    </source>
</evidence>
<dbReference type="GO" id="GO:0071555">
    <property type="term" value="P:cell wall organization"/>
    <property type="evidence" value="ECO:0007669"/>
    <property type="project" value="UniProtKB-KW"/>
</dbReference>
<evidence type="ECO:0000256" key="5">
    <source>
        <dbReference type="ARBA" id="ARBA00007739"/>
    </source>
</evidence>
<dbReference type="EC" id="2.4.99.28" evidence="24"/>
<dbReference type="GO" id="GO:0030288">
    <property type="term" value="C:outer membrane-bounded periplasmic space"/>
    <property type="evidence" value="ECO:0007669"/>
    <property type="project" value="TreeGrafter"/>
</dbReference>
<gene>
    <name evidence="30" type="ORF">IAB73_05585</name>
</gene>
<comment type="similarity">
    <text evidence="5">In the N-terminal section; belongs to the glycosyltransferase 51 family.</text>
</comment>
<reference evidence="30" key="1">
    <citation type="submission" date="2020-10" db="EMBL/GenBank/DDBJ databases">
        <authorList>
            <person name="Gilroy R."/>
        </authorList>
    </citation>
    <scope>NUCLEOTIDE SEQUENCE</scope>
    <source>
        <strain evidence="30">ChiSxjej2B14-6234</strain>
    </source>
</reference>
<evidence type="ECO:0000256" key="14">
    <source>
        <dbReference type="ARBA" id="ARBA00022801"/>
    </source>
</evidence>
<comment type="function">
    <text evidence="1">Cell wall formation. Synthesis of cross-linked peptidoglycan from the lipid intermediates. The enzyme has a penicillin-insensitive transglycosylase N-terminal domain (formation of linear glycan strands) and a penicillin-sensitive transpeptidase C-terminal domain (cross-linking of the peptide subunits).</text>
</comment>
<keyword evidence="8" id="KW-1003">Cell membrane</keyword>
<comment type="similarity">
    <text evidence="4">In the C-terminal section; belongs to the transpeptidase family.</text>
</comment>
<evidence type="ECO:0000256" key="7">
    <source>
        <dbReference type="ARBA" id="ARBA00018638"/>
    </source>
</evidence>
<dbReference type="InterPro" id="IPR001460">
    <property type="entry name" value="PCN-bd_Tpept"/>
</dbReference>
<dbReference type="SUPFAM" id="SSF53955">
    <property type="entry name" value="Lysozyme-like"/>
    <property type="match status" value="1"/>
</dbReference>
<dbReference type="InterPro" id="IPR023346">
    <property type="entry name" value="Lysozyme-like_dom_sf"/>
</dbReference>
<dbReference type="InterPro" id="IPR036950">
    <property type="entry name" value="PBP_transglycosylase"/>
</dbReference>
<dbReference type="InterPro" id="IPR001264">
    <property type="entry name" value="Glyco_trans_51"/>
</dbReference>
<comment type="catalytic activity">
    <reaction evidence="23">
        <text>Preferential cleavage: (Ac)2-L-Lys-D-Ala-|-D-Ala. Also transpeptidation of peptidyl-alanyl moieties that are N-acyl substituents of D-alanine.</text>
        <dbReference type="EC" id="3.4.16.4"/>
    </reaction>
</comment>
<dbReference type="GO" id="GO:0008360">
    <property type="term" value="P:regulation of cell shape"/>
    <property type="evidence" value="ECO:0007669"/>
    <property type="project" value="UniProtKB-KW"/>
</dbReference>
<sequence>MKKKLARAALIALLSLLALGAGGFAFIYFAFDAGEWQKIDPKKLVNLQQTSRIYDGNGALVQALAGTENRTVVPIERIPRYVQDAFIAAEDLRFYEHSGFDIVRMAGALISDIKSRSLREGASTITQQLVKLTHLTSEKTFARKFEEIYLAWQLEQDFSKDEILEMYLNYIYFGNGAYGIQAAAQTYFGVDVEELSLVQAAGLAATLKAPSAYAPHLEPENNRDRRNYILRTMAENGFISQEEAERAQETSLWVLRREEEPVVYGWFIDEALRQAEDLLAVSADALLGGGYHIYTTLQPELQQIADALYADGQYFPPDAQDGTPVQSAMSVVDARTGAVVAMVGGREYTVRRGLNRAVQMRRQPGSALKPLSVYGPALELGYTTASILLDEQASFDGYTPQNAGGKYYGPVSMRTALRRSLNVPAVRLLQEIGLPAAAEYLSRFGIETGDADLNLSLALGSMAQGVTPTQLAAAYAAYAAGGVYRAPYVVERIEDSAGNILYAHADAPAQVVSPQNAYLMTSMLQTVTSSGTGSKLGALGIPVAGKTGTVSMTGGNRDIWMAAYTPQYAVVTWMGFDQTDSAHKIANGTTGGANTAALAAAFLKEALAGAGSPEFVVPDGLVWLTLDERAMQLTGQAMLASDTTPARYRYGEVFLQHNRPYDVSTVWNPPPAPVDFYIDHASGGKPLLHFTAAQYARYRIVREAAGGETVQLTEMVLQAGQEAVYEDAQAQVGVTYTYRVIPIHEELLQEGVWLEGPSAAQVAQARWTYDALLDGLVDWLAPAQEPTPSPTERTSLFW</sequence>
<keyword evidence="9" id="KW-0121">Carboxypeptidase</keyword>
<evidence type="ECO:0000256" key="1">
    <source>
        <dbReference type="ARBA" id="ARBA00002624"/>
    </source>
</evidence>
<keyword evidence="27" id="KW-0732">Signal</keyword>
<dbReference type="AlphaFoldDB" id="A0A9D0Z9X3"/>
<dbReference type="Pfam" id="PF00905">
    <property type="entry name" value="Transpeptidase"/>
    <property type="match status" value="1"/>
</dbReference>
<evidence type="ECO:0000256" key="17">
    <source>
        <dbReference type="ARBA" id="ARBA00022984"/>
    </source>
</evidence>
<evidence type="ECO:0000256" key="19">
    <source>
        <dbReference type="ARBA" id="ARBA00023136"/>
    </source>
</evidence>
<keyword evidence="10" id="KW-0645">Protease</keyword>
<dbReference type="Pfam" id="PF00912">
    <property type="entry name" value="Transgly"/>
    <property type="match status" value="1"/>
</dbReference>
<keyword evidence="11" id="KW-0328">Glycosyltransferase</keyword>
<comment type="pathway">
    <text evidence="3">Cell wall biogenesis; peptidoglycan biosynthesis.</text>
</comment>
<evidence type="ECO:0000256" key="23">
    <source>
        <dbReference type="ARBA" id="ARBA00034000"/>
    </source>
</evidence>
<dbReference type="GO" id="GO:0008658">
    <property type="term" value="F:penicillin binding"/>
    <property type="evidence" value="ECO:0007669"/>
    <property type="project" value="InterPro"/>
</dbReference>
<comment type="catalytic activity">
    <reaction evidence="25">
        <text>[GlcNAc-(1-&gt;4)-Mur2Ac(oyl-L-Ala-gamma-D-Glu-L-Lys-D-Ala-D-Ala)](n)-di-trans,octa-cis-undecaprenyl diphosphate + beta-D-GlcNAc-(1-&gt;4)-Mur2Ac(oyl-L-Ala-gamma-D-Glu-L-Lys-D-Ala-D-Ala)-di-trans,octa-cis-undecaprenyl diphosphate = [GlcNAc-(1-&gt;4)-Mur2Ac(oyl-L-Ala-gamma-D-Glu-L-Lys-D-Ala-D-Ala)](n+1)-di-trans,octa-cis-undecaprenyl diphosphate + di-trans,octa-cis-undecaprenyl diphosphate + H(+)</text>
        <dbReference type="Rhea" id="RHEA:23708"/>
        <dbReference type="Rhea" id="RHEA-COMP:9602"/>
        <dbReference type="Rhea" id="RHEA-COMP:9603"/>
        <dbReference type="ChEBI" id="CHEBI:15378"/>
        <dbReference type="ChEBI" id="CHEBI:58405"/>
        <dbReference type="ChEBI" id="CHEBI:60033"/>
        <dbReference type="ChEBI" id="CHEBI:78435"/>
        <dbReference type="EC" id="2.4.99.28"/>
    </reaction>
</comment>
<evidence type="ECO:0000256" key="9">
    <source>
        <dbReference type="ARBA" id="ARBA00022645"/>
    </source>
</evidence>
<evidence type="ECO:0000256" key="15">
    <source>
        <dbReference type="ARBA" id="ARBA00022960"/>
    </source>
</evidence>
<evidence type="ECO:0000313" key="31">
    <source>
        <dbReference type="Proteomes" id="UP000886887"/>
    </source>
</evidence>
<keyword evidence="19" id="KW-0472">Membrane</keyword>
<evidence type="ECO:0000256" key="25">
    <source>
        <dbReference type="ARBA" id="ARBA00049902"/>
    </source>
</evidence>
<evidence type="ECO:0000259" key="28">
    <source>
        <dbReference type="Pfam" id="PF00905"/>
    </source>
</evidence>
<evidence type="ECO:0000256" key="22">
    <source>
        <dbReference type="ARBA" id="ARBA00023316"/>
    </source>
</evidence>
<comment type="subcellular location">
    <subcellularLocation>
        <location evidence="2">Cell membrane</location>
        <topology evidence="2">Single-pass type II membrane protein</topology>
    </subcellularLocation>
</comment>
<proteinExistence type="inferred from homology"/>
<feature type="domain" description="Glycosyl transferase family 51" evidence="29">
    <location>
        <begin position="59"/>
        <end position="233"/>
    </location>
</feature>
<reference evidence="30" key="2">
    <citation type="journal article" date="2021" name="PeerJ">
        <title>Extensive microbial diversity within the chicken gut microbiome revealed by metagenomics and culture.</title>
        <authorList>
            <person name="Gilroy R."/>
            <person name="Ravi A."/>
            <person name="Getino M."/>
            <person name="Pursley I."/>
            <person name="Horton D.L."/>
            <person name="Alikhan N.F."/>
            <person name="Baker D."/>
            <person name="Gharbi K."/>
            <person name="Hall N."/>
            <person name="Watson M."/>
            <person name="Adriaenssens E.M."/>
            <person name="Foster-Nyarko E."/>
            <person name="Jarju S."/>
            <person name="Secka A."/>
            <person name="Antonio M."/>
            <person name="Oren A."/>
            <person name="Chaudhuri R.R."/>
            <person name="La Ragione R."/>
            <person name="Hildebrand F."/>
            <person name="Pallen M.J."/>
        </authorList>
    </citation>
    <scope>NUCLEOTIDE SEQUENCE</scope>
    <source>
        <strain evidence="30">ChiSxjej2B14-6234</strain>
    </source>
</reference>
<keyword evidence="12" id="KW-0808">Transferase</keyword>
<evidence type="ECO:0000256" key="11">
    <source>
        <dbReference type="ARBA" id="ARBA00022676"/>
    </source>
</evidence>
<dbReference type="PANTHER" id="PTHR32282:SF11">
    <property type="entry name" value="PENICILLIN-BINDING PROTEIN 1B"/>
    <property type="match status" value="1"/>
</dbReference>
<dbReference type="GO" id="GO:0046677">
    <property type="term" value="P:response to antibiotic"/>
    <property type="evidence" value="ECO:0007669"/>
    <property type="project" value="UniProtKB-KW"/>
</dbReference>
<feature type="domain" description="Penicillin-binding protein transpeptidase" evidence="28">
    <location>
        <begin position="331"/>
        <end position="599"/>
    </location>
</feature>
<dbReference type="Gene3D" id="1.10.3810.10">
    <property type="entry name" value="Biosynthetic peptidoglycan transglycosylase-like"/>
    <property type="match status" value="1"/>
</dbReference>
<keyword evidence="20" id="KW-0046">Antibiotic resistance</keyword>
<dbReference type="Proteomes" id="UP000886887">
    <property type="component" value="Unassembled WGS sequence"/>
</dbReference>
<evidence type="ECO:0000256" key="8">
    <source>
        <dbReference type="ARBA" id="ARBA00022475"/>
    </source>
</evidence>
<dbReference type="GO" id="GO:0009252">
    <property type="term" value="P:peptidoglycan biosynthetic process"/>
    <property type="evidence" value="ECO:0007669"/>
    <property type="project" value="UniProtKB-KW"/>
</dbReference>
<evidence type="ECO:0000256" key="12">
    <source>
        <dbReference type="ARBA" id="ARBA00022679"/>
    </source>
</evidence>
<keyword evidence="14" id="KW-0378">Hydrolase</keyword>
<dbReference type="PANTHER" id="PTHR32282">
    <property type="entry name" value="BINDING PROTEIN TRANSPEPTIDASE, PUTATIVE-RELATED"/>
    <property type="match status" value="1"/>
</dbReference>
<dbReference type="GO" id="GO:0006508">
    <property type="term" value="P:proteolysis"/>
    <property type="evidence" value="ECO:0007669"/>
    <property type="project" value="UniProtKB-KW"/>
</dbReference>
<keyword evidence="16" id="KW-0735">Signal-anchor</keyword>